<gene>
    <name evidence="2" type="ORF">HK097_000564</name>
</gene>
<feature type="compositionally biased region" description="Low complexity" evidence="1">
    <location>
        <begin position="13"/>
        <end position="22"/>
    </location>
</feature>
<accession>A0AAD5SMS1</accession>
<keyword evidence="3" id="KW-1185">Reference proteome</keyword>
<dbReference type="Proteomes" id="UP001212841">
    <property type="component" value="Unassembled WGS sequence"/>
</dbReference>
<sequence>MDNQKPGKRARLDSASPSPSADGSEPHLAGSSAGRQKQPKKKLCTDPTAGTLQTVLKALPSVGEKRERSFSPDEPLVRRDDRPKEKKAKLNPIGTESDKELVVGKRSNASRFVIADSSDDEEDATPPIPKKSKHPAKKPPAPSGKKRPAFSAKQSAERSKAGSGTSASKEFMTGRGKGAASGPRKDEKRRGGASESGADTRSIMTGRGEPSSASGNVGIVPVNGSMTPSVAGGSVNIDGTEPSEFVVDSAGSRDKAEKFNEHVAQIQQNIRTIQSRLGDIVLGVQPWQKGLHVHTDLARTTLTALNEAVENVKLEGDASHLYVRHLEEEVLKLRGVVRVLEDGSSRGRSVGGGIVSAPRATANVLHNQDMSRPMPRRSSVSASSQVVPQSFAFDPTEHFKIARDNLAKIKTTGSAIQKRYIENVKSALFKLEKDYEGANTAQLPAGPTRPSHHMDDTNEEEEETMISGSVVRKESGGSGLACVREGCGVKSKTLAASLAHDAEHDRETESSEDRTVNQTSSTTCDGVSYYTTTQITVTKVITRSMATPIFHTGVKDLTPIESNNPIRNQIDIVHNDNLHSLLNRRVGFILFPGFDDTVVALYAELVRQGACPVYLSREFGRYCWQGWVAETLTDAYFVHFGGYHAFFVAGGERVMNGVLGEEMTSLLLRKAYKHQRVIAGSDEALRTFATIKVGLFMSFPIRGNGYEVEAGVITCSSLSERLEKERYELWLPGFTKSLWKEDYVPTGFCSCFFRLVGLRRVQEVRH</sequence>
<dbReference type="Gene3D" id="3.40.50.880">
    <property type="match status" value="1"/>
</dbReference>
<proteinExistence type="predicted"/>
<feature type="compositionally biased region" description="Basic and acidic residues" evidence="1">
    <location>
        <begin position="183"/>
        <end position="192"/>
    </location>
</feature>
<dbReference type="CDD" id="cd03128">
    <property type="entry name" value="GAT_1"/>
    <property type="match status" value="1"/>
</dbReference>
<organism evidence="2 3">
    <name type="scientific">Rhizophlyctis rosea</name>
    <dbReference type="NCBI Taxonomy" id="64517"/>
    <lineage>
        <taxon>Eukaryota</taxon>
        <taxon>Fungi</taxon>
        <taxon>Fungi incertae sedis</taxon>
        <taxon>Chytridiomycota</taxon>
        <taxon>Chytridiomycota incertae sedis</taxon>
        <taxon>Chytridiomycetes</taxon>
        <taxon>Rhizophlyctidales</taxon>
        <taxon>Rhizophlyctidaceae</taxon>
        <taxon>Rhizophlyctis</taxon>
    </lineage>
</organism>
<evidence type="ECO:0000313" key="3">
    <source>
        <dbReference type="Proteomes" id="UP001212841"/>
    </source>
</evidence>
<feature type="region of interest" description="Disordered" evidence="1">
    <location>
        <begin position="1"/>
        <end position="221"/>
    </location>
</feature>
<feature type="compositionally biased region" description="Basic and acidic residues" evidence="1">
    <location>
        <begin position="500"/>
        <end position="515"/>
    </location>
</feature>
<evidence type="ECO:0000313" key="2">
    <source>
        <dbReference type="EMBL" id="KAJ3057100.1"/>
    </source>
</evidence>
<name>A0AAD5SMS1_9FUNG</name>
<feature type="compositionally biased region" description="Basic and acidic residues" evidence="1">
    <location>
        <begin position="63"/>
        <end position="84"/>
    </location>
</feature>
<feature type="region of interest" description="Disordered" evidence="1">
    <location>
        <begin position="498"/>
        <end position="522"/>
    </location>
</feature>
<reference evidence="2" key="1">
    <citation type="submission" date="2020-05" db="EMBL/GenBank/DDBJ databases">
        <title>Phylogenomic resolution of chytrid fungi.</title>
        <authorList>
            <person name="Stajich J.E."/>
            <person name="Amses K."/>
            <person name="Simmons R."/>
            <person name="Seto K."/>
            <person name="Myers J."/>
            <person name="Bonds A."/>
            <person name="Quandt C.A."/>
            <person name="Barry K."/>
            <person name="Liu P."/>
            <person name="Grigoriev I."/>
            <person name="Longcore J.E."/>
            <person name="James T.Y."/>
        </authorList>
    </citation>
    <scope>NUCLEOTIDE SEQUENCE</scope>
    <source>
        <strain evidence="2">JEL0318</strain>
    </source>
</reference>
<dbReference type="EMBL" id="JADGJD010000011">
    <property type="protein sequence ID" value="KAJ3057100.1"/>
    <property type="molecule type" value="Genomic_DNA"/>
</dbReference>
<protein>
    <submittedName>
        <fullName evidence="2">Uncharacterized protein</fullName>
    </submittedName>
</protein>
<dbReference type="AlphaFoldDB" id="A0AAD5SMS1"/>
<evidence type="ECO:0000256" key="1">
    <source>
        <dbReference type="SAM" id="MobiDB-lite"/>
    </source>
</evidence>
<dbReference type="InterPro" id="IPR029062">
    <property type="entry name" value="Class_I_gatase-like"/>
</dbReference>
<comment type="caution">
    <text evidence="2">The sequence shown here is derived from an EMBL/GenBank/DDBJ whole genome shotgun (WGS) entry which is preliminary data.</text>
</comment>